<reference evidence="2 3" key="1">
    <citation type="journal article" date="2024" name="J Genomics">
        <title>Draft genome sequencing and assembly of Favolaschia claudopus CIRM-BRFM 2984 isolated from oak limbs.</title>
        <authorList>
            <person name="Navarro D."/>
            <person name="Drula E."/>
            <person name="Chaduli D."/>
            <person name="Cazenave R."/>
            <person name="Ahrendt S."/>
            <person name="Wang J."/>
            <person name="Lipzen A."/>
            <person name="Daum C."/>
            <person name="Barry K."/>
            <person name="Grigoriev I.V."/>
            <person name="Favel A."/>
            <person name="Rosso M.N."/>
            <person name="Martin F."/>
        </authorList>
    </citation>
    <scope>NUCLEOTIDE SEQUENCE [LARGE SCALE GENOMIC DNA]</scope>
    <source>
        <strain evidence="2 3">CIRM-BRFM 2984</strain>
    </source>
</reference>
<comment type="caution">
    <text evidence="2">The sequence shown here is derived from an EMBL/GenBank/DDBJ whole genome shotgun (WGS) entry which is preliminary data.</text>
</comment>
<dbReference type="AlphaFoldDB" id="A0AAV9Z567"/>
<dbReference type="Proteomes" id="UP001362999">
    <property type="component" value="Unassembled WGS sequence"/>
</dbReference>
<feature type="coiled-coil region" evidence="1">
    <location>
        <begin position="21"/>
        <end position="79"/>
    </location>
</feature>
<name>A0AAV9Z567_9AGAR</name>
<protein>
    <submittedName>
        <fullName evidence="2">Uncharacterized protein</fullName>
    </submittedName>
</protein>
<gene>
    <name evidence="2" type="ORF">R3P38DRAFT_3241921</name>
</gene>
<accession>A0AAV9Z567</accession>
<proteinExistence type="predicted"/>
<sequence>MATQTPSESPSDGYDHAAFLIEQQHQAQQAIEEQIRILETRIRHRIHRGNNEASGYLASKRVRSDIKRWRKEIRELKISMRAGEIIASYDICCQFERNLRARVNSGEEDGEGMEAATALVSHRLASVAQPELYREVELDEIQSPLFFSTISSTAELGRLDSFSPVLRIRAQKKLLRKPSAPFRFPAFTPLPWTPSRIRPSIESALFGDLGLFECNSAFLPLLSSVSAPPEDLMVLVPSRPVQDVSFIYHHGDEGLRPVVSLDFLASSLVPIVMLELQISQLLAAANETPGLNCLLPAVKRLIVYQDSTWGSAFTPTDGFGESVNQLIGCINTLPTLRHVVVGSTYGTSQAALAP</sequence>
<organism evidence="2 3">
    <name type="scientific">Favolaschia claudopus</name>
    <dbReference type="NCBI Taxonomy" id="2862362"/>
    <lineage>
        <taxon>Eukaryota</taxon>
        <taxon>Fungi</taxon>
        <taxon>Dikarya</taxon>
        <taxon>Basidiomycota</taxon>
        <taxon>Agaricomycotina</taxon>
        <taxon>Agaricomycetes</taxon>
        <taxon>Agaricomycetidae</taxon>
        <taxon>Agaricales</taxon>
        <taxon>Marasmiineae</taxon>
        <taxon>Mycenaceae</taxon>
        <taxon>Favolaschia</taxon>
    </lineage>
</organism>
<evidence type="ECO:0000313" key="2">
    <source>
        <dbReference type="EMBL" id="KAK6971653.1"/>
    </source>
</evidence>
<dbReference type="EMBL" id="JAWWNJ010000206">
    <property type="protein sequence ID" value="KAK6971653.1"/>
    <property type="molecule type" value="Genomic_DNA"/>
</dbReference>
<keyword evidence="1" id="KW-0175">Coiled coil</keyword>
<evidence type="ECO:0000256" key="1">
    <source>
        <dbReference type="SAM" id="Coils"/>
    </source>
</evidence>
<keyword evidence="3" id="KW-1185">Reference proteome</keyword>
<evidence type="ECO:0000313" key="3">
    <source>
        <dbReference type="Proteomes" id="UP001362999"/>
    </source>
</evidence>